<keyword evidence="5" id="KW-1185">Reference proteome</keyword>
<keyword evidence="2" id="KW-0479">Metal-binding</keyword>
<proteinExistence type="inferred from homology"/>
<name>A0AAV2HCE9_LYMST</name>
<evidence type="ECO:0000313" key="5">
    <source>
        <dbReference type="Proteomes" id="UP001497497"/>
    </source>
</evidence>
<dbReference type="Pfam" id="PF02630">
    <property type="entry name" value="SCO1-SenC"/>
    <property type="match status" value="1"/>
</dbReference>
<accession>A0AAV2HCE9</accession>
<reference evidence="4 5" key="1">
    <citation type="submission" date="2024-04" db="EMBL/GenBank/DDBJ databases">
        <authorList>
            <consortium name="Genoscope - CEA"/>
            <person name="William W."/>
        </authorList>
    </citation>
    <scope>NUCLEOTIDE SEQUENCE [LARGE SCALE GENOMIC DNA]</scope>
</reference>
<dbReference type="InterPro" id="IPR003782">
    <property type="entry name" value="SCO1/SenC"/>
</dbReference>
<dbReference type="GO" id="GO:0046872">
    <property type="term" value="F:metal ion binding"/>
    <property type="evidence" value="ECO:0007669"/>
    <property type="project" value="UniProtKB-KW"/>
</dbReference>
<sequence length="347" mass="40181">MERFPRTLCNLNLCKRCTCFVQFRRSLHQFFTERPKTIAASSSHSPPLPLCFTTCFKLNLSFNTTLSLTGIVRRASHVHARYLWVHTHKNREQIGLKPLSQQLLQIKLPVLLKRLATDSTNSKNKPDGTVPVPLWARLLIVSCVGGAMYYMFRSAVNEKALDNEELRYKEFDKIQLGGDWKLTDHNGNQRSSTDFRGQWIIMYMGFTHCPDICPEEMEKLGQIVKSFDDNPKMPPLQPLFITLDPERDTPTVIKDYLREFPSPRILGFTGTEDEIREVAKKFRAYFGKGPKDEDNDYIVDHTIIIYLISPKGDFVNYYGRNRTANEVIQSVTKHIEKYNELVKLEKI</sequence>
<dbReference type="FunFam" id="3.40.30.10:FF:000013">
    <property type="entry name" value="Blast:Protein SCO1 homolog, mitochondrial"/>
    <property type="match status" value="1"/>
</dbReference>
<feature type="disulfide bond" description="Redox-active" evidence="3">
    <location>
        <begin position="209"/>
        <end position="213"/>
    </location>
</feature>
<dbReference type="CDD" id="cd02968">
    <property type="entry name" value="SCO"/>
    <property type="match status" value="1"/>
</dbReference>
<dbReference type="InterPro" id="IPR036249">
    <property type="entry name" value="Thioredoxin-like_sf"/>
</dbReference>
<dbReference type="EMBL" id="CAXITT010000055">
    <property type="protein sequence ID" value="CAL1529796.1"/>
    <property type="molecule type" value="Genomic_DNA"/>
</dbReference>
<dbReference type="Proteomes" id="UP001497497">
    <property type="component" value="Unassembled WGS sequence"/>
</dbReference>
<feature type="binding site" evidence="2">
    <location>
        <position position="301"/>
    </location>
    <ligand>
        <name>Cu cation</name>
        <dbReference type="ChEBI" id="CHEBI:23378"/>
    </ligand>
</feature>
<dbReference type="Gene3D" id="3.40.30.10">
    <property type="entry name" value="Glutaredoxin"/>
    <property type="match status" value="1"/>
</dbReference>
<comment type="similarity">
    <text evidence="1">Belongs to the SCO1/2 family.</text>
</comment>
<evidence type="ECO:0008006" key="6">
    <source>
        <dbReference type="Google" id="ProtNLM"/>
    </source>
</evidence>
<evidence type="ECO:0000256" key="3">
    <source>
        <dbReference type="PIRSR" id="PIRSR603782-2"/>
    </source>
</evidence>
<dbReference type="AlphaFoldDB" id="A0AAV2HCE9"/>
<feature type="binding site" evidence="2">
    <location>
        <position position="209"/>
    </location>
    <ligand>
        <name>Cu cation</name>
        <dbReference type="ChEBI" id="CHEBI:23378"/>
    </ligand>
</feature>
<keyword evidence="3" id="KW-1015">Disulfide bond</keyword>
<protein>
    <recommendedName>
        <fullName evidence="6">Thioredoxin domain-containing protein</fullName>
    </recommendedName>
</protein>
<keyword evidence="2" id="KW-0186">Copper</keyword>
<organism evidence="4 5">
    <name type="scientific">Lymnaea stagnalis</name>
    <name type="common">Great pond snail</name>
    <name type="synonym">Helix stagnalis</name>
    <dbReference type="NCBI Taxonomy" id="6523"/>
    <lineage>
        <taxon>Eukaryota</taxon>
        <taxon>Metazoa</taxon>
        <taxon>Spiralia</taxon>
        <taxon>Lophotrochozoa</taxon>
        <taxon>Mollusca</taxon>
        <taxon>Gastropoda</taxon>
        <taxon>Heterobranchia</taxon>
        <taxon>Euthyneura</taxon>
        <taxon>Panpulmonata</taxon>
        <taxon>Hygrophila</taxon>
        <taxon>Lymnaeoidea</taxon>
        <taxon>Lymnaeidae</taxon>
        <taxon>Lymnaea</taxon>
    </lineage>
</organism>
<dbReference type="GO" id="GO:0005739">
    <property type="term" value="C:mitochondrion"/>
    <property type="evidence" value="ECO:0007669"/>
    <property type="project" value="GOC"/>
</dbReference>
<dbReference type="PANTHER" id="PTHR12151:SF2">
    <property type="entry name" value="PROTEIN SCO2 HOMOLOG, MITOCHONDRIAL"/>
    <property type="match status" value="1"/>
</dbReference>
<evidence type="ECO:0000313" key="4">
    <source>
        <dbReference type="EMBL" id="CAL1529796.1"/>
    </source>
</evidence>
<evidence type="ECO:0000256" key="1">
    <source>
        <dbReference type="ARBA" id="ARBA00010996"/>
    </source>
</evidence>
<dbReference type="GO" id="GO:0033617">
    <property type="term" value="P:mitochondrial respiratory chain complex IV assembly"/>
    <property type="evidence" value="ECO:0007669"/>
    <property type="project" value="TreeGrafter"/>
</dbReference>
<comment type="caution">
    <text evidence="4">The sequence shown here is derived from an EMBL/GenBank/DDBJ whole genome shotgun (WGS) entry which is preliminary data.</text>
</comment>
<dbReference type="PANTHER" id="PTHR12151">
    <property type="entry name" value="ELECTRON TRANSPORT PROTIN SCO1/SENC FAMILY MEMBER"/>
    <property type="match status" value="1"/>
</dbReference>
<gene>
    <name evidence="4" type="ORF">GSLYS_00003951001</name>
</gene>
<feature type="binding site" evidence="2">
    <location>
        <position position="213"/>
    </location>
    <ligand>
        <name>Cu cation</name>
        <dbReference type="ChEBI" id="CHEBI:23378"/>
    </ligand>
</feature>
<evidence type="ECO:0000256" key="2">
    <source>
        <dbReference type="PIRSR" id="PIRSR603782-1"/>
    </source>
</evidence>
<dbReference type="SUPFAM" id="SSF52833">
    <property type="entry name" value="Thioredoxin-like"/>
    <property type="match status" value="1"/>
</dbReference>